<dbReference type="PANTHER" id="PTHR30121:SF6">
    <property type="entry name" value="SLR6007 PROTEIN"/>
    <property type="match status" value="1"/>
</dbReference>
<evidence type="ECO:0000259" key="1">
    <source>
        <dbReference type="Pfam" id="PF19044"/>
    </source>
</evidence>
<name>A0A1M6J8X3_9FIRM</name>
<dbReference type="Gene3D" id="3.40.50.300">
    <property type="entry name" value="P-loop containing nucleotide triphosphate hydrolases"/>
    <property type="match status" value="1"/>
</dbReference>
<dbReference type="InterPro" id="IPR027417">
    <property type="entry name" value="P-loop_NTPase"/>
</dbReference>
<dbReference type="Gene3D" id="1.10.8.730">
    <property type="match status" value="1"/>
</dbReference>
<sequence length="814" mass="92763">MFKQRKKEAKIIEEKIAAQRKQQKDKQRKNYIKSVGKKKRFWKLLDKNSIPSTSQKTIPFKDILNNGMIEVDEGYYAMIFKISNINYILSRQEDQQAVYDHYCKFLNSLDPNHKFQIYLHNMAIDTKALADSLIPKSGDNIEVDMLKEEYYDILLSAIEKSKDKTSQKEIFFVFAIEEANPVKADMELSKLLPDLKAHYKKIGCDVELLSAEEIIDFFYGFYNGENMELGLSPIDMIKKGVSLKDSICPISFRFEPRHYYMGNLVGRTIFIRELPNVLTDGFLYEIQDNPFSIQISIHMEPVETADAISFLKKKSTALNSNKIERIQKSAKATGSAQAAFIPFDLQAAIEETDEIMKSLIESDKKMFFSTIIINITASNLDELDRITDIVLRICRKHIVKADVLTYQQEDGLCSVLPIAKNKIKAKRGLLTDGAGILMPFSSQEVFHKEGFYYGANSASGGLVVFNRKMLQNASGFILGMPGSGKSFSAKQEIISALFYTNDDIMIIDPEGEYTPLVKALGGTVINISSSSPHRINPMDMNIHYADDDNPLNLKSEFVLSLIEIIKGSALLPAEKTIIDRCVKKIYKDYILNEYNEEYLPSLIDLYKELLEQPEKEAKDIALMLEIYTVGSLNMFSDKTNIEMKNRLTAFNTRDLGKQMKGLGLLIVLDCIWNRVCQNRDKGKYTWIYTDEIYLLFANEYSAQFYYELYKRARKWGGIPTGITQNVEDLLKSDTARTMLSNSQFLLLLNQSSSDKKEIQNLLQISDVQLSYITNSDSGSGLLVSGKTVIPITNKFPKKTRLYKIMTTKIDEMSV</sequence>
<reference evidence="2 3" key="1">
    <citation type="submission" date="2016-11" db="EMBL/GenBank/DDBJ databases">
        <authorList>
            <person name="Jaros S."/>
            <person name="Januszkiewicz K."/>
            <person name="Wedrychowicz H."/>
        </authorList>
    </citation>
    <scope>NUCLEOTIDE SEQUENCE [LARGE SCALE GENOMIC DNA]</scope>
    <source>
        <strain evidence="2 3">DSM 19022</strain>
    </source>
</reference>
<dbReference type="Proteomes" id="UP000184442">
    <property type="component" value="Unassembled WGS sequence"/>
</dbReference>
<evidence type="ECO:0000313" key="2">
    <source>
        <dbReference type="EMBL" id="SHJ43127.1"/>
    </source>
</evidence>
<accession>A0A1M6J8X3</accession>
<gene>
    <name evidence="2" type="ORF">SAMN02745176_03542</name>
</gene>
<dbReference type="EMBL" id="FQZS01000055">
    <property type="protein sequence ID" value="SHJ43127.1"/>
    <property type="molecule type" value="Genomic_DNA"/>
</dbReference>
<organism evidence="2 3">
    <name type="scientific">Lutispora thermophila DSM 19022</name>
    <dbReference type="NCBI Taxonomy" id="1122184"/>
    <lineage>
        <taxon>Bacteria</taxon>
        <taxon>Bacillati</taxon>
        <taxon>Bacillota</taxon>
        <taxon>Clostridia</taxon>
        <taxon>Lutisporales</taxon>
        <taxon>Lutisporaceae</taxon>
        <taxon>Lutispora</taxon>
    </lineage>
</organism>
<keyword evidence="3" id="KW-1185">Reference proteome</keyword>
<dbReference type="PANTHER" id="PTHR30121">
    <property type="entry name" value="UNCHARACTERIZED PROTEIN YJGR-RELATED"/>
    <property type="match status" value="1"/>
</dbReference>
<dbReference type="STRING" id="1122184.SAMN02745176_03542"/>
<dbReference type="Pfam" id="PF19044">
    <property type="entry name" value="P-loop_TraG"/>
    <property type="match status" value="1"/>
</dbReference>
<dbReference type="SUPFAM" id="SSF52540">
    <property type="entry name" value="P-loop containing nucleoside triphosphate hydrolases"/>
    <property type="match status" value="1"/>
</dbReference>
<dbReference type="RefSeq" id="WP_084524804.1">
    <property type="nucleotide sequence ID" value="NZ_FQZS01000055.1"/>
</dbReference>
<dbReference type="OrthoDB" id="9804380at2"/>
<dbReference type="InterPro" id="IPR051162">
    <property type="entry name" value="T4SS_component"/>
</dbReference>
<feature type="domain" description="TraG P-loop" evidence="1">
    <location>
        <begin position="466"/>
        <end position="772"/>
    </location>
</feature>
<evidence type="ECO:0000313" key="3">
    <source>
        <dbReference type="Proteomes" id="UP000184442"/>
    </source>
</evidence>
<dbReference type="InterPro" id="IPR043964">
    <property type="entry name" value="P-loop_TraG"/>
</dbReference>
<protein>
    <submittedName>
        <fullName evidence="2">AAA-like domain-containing protein</fullName>
    </submittedName>
</protein>
<proteinExistence type="predicted"/>
<dbReference type="NCBIfam" id="NF045971">
    <property type="entry name" value="conju_CD1110"/>
    <property type="match status" value="1"/>
</dbReference>
<dbReference type="AlphaFoldDB" id="A0A1M6J8X3"/>